<keyword evidence="16" id="KW-1185">Reference proteome</keyword>
<organism evidence="15 16">
    <name type="scientific">Arxiozyma heterogenica</name>
    <dbReference type="NCBI Taxonomy" id="278026"/>
    <lineage>
        <taxon>Eukaryota</taxon>
        <taxon>Fungi</taxon>
        <taxon>Dikarya</taxon>
        <taxon>Ascomycota</taxon>
        <taxon>Saccharomycotina</taxon>
        <taxon>Saccharomycetes</taxon>
        <taxon>Saccharomycetales</taxon>
        <taxon>Saccharomycetaceae</taxon>
        <taxon>Arxiozyma</taxon>
    </lineage>
</organism>
<dbReference type="PANTHER" id="PTHR10410">
    <property type="entry name" value="EUKARYOTIC TRANSLATION INITIATION FACTOR 3 -RELATED"/>
    <property type="match status" value="1"/>
</dbReference>
<evidence type="ECO:0000256" key="13">
    <source>
        <dbReference type="ARBA" id="ARBA00023242"/>
    </source>
</evidence>
<reference evidence="16" key="1">
    <citation type="submission" date="2023-07" db="EMBL/GenBank/DDBJ databases">
        <title>A draft genome of Kazachstania heterogenica Y-27499.</title>
        <authorList>
            <person name="Donic C."/>
            <person name="Kralova J.S."/>
            <person name="Fidel L."/>
            <person name="Ben-Dor S."/>
            <person name="Jung S."/>
        </authorList>
    </citation>
    <scope>NUCLEOTIDE SEQUENCE [LARGE SCALE GENOMIC DNA]</scope>
    <source>
        <strain evidence="16">Y27499</strain>
    </source>
</reference>
<dbReference type="InterPro" id="IPR037518">
    <property type="entry name" value="MPN"/>
</dbReference>
<dbReference type="SMART" id="SM00232">
    <property type="entry name" value="JAB_MPN"/>
    <property type="match status" value="1"/>
</dbReference>
<comment type="subunit">
    <text evidence="4">Component of the COP9 signalosome (CSN) complex.</text>
</comment>
<keyword evidence="7" id="KW-0645">Protease</keyword>
<keyword evidence="9" id="KW-0736">Signalosome</keyword>
<feature type="domain" description="MPN" evidence="14">
    <location>
        <begin position="142"/>
        <end position="282"/>
    </location>
</feature>
<accession>A0AAN7WEP4</accession>
<protein>
    <recommendedName>
        <fullName evidence="5">COP9 signalosome complex subunit 5</fullName>
    </recommendedName>
</protein>
<keyword evidence="11" id="KW-0862">Zinc</keyword>
<dbReference type="InterPro" id="IPR000555">
    <property type="entry name" value="JAMM/MPN+_dom"/>
</dbReference>
<evidence type="ECO:0000256" key="3">
    <source>
        <dbReference type="ARBA" id="ARBA00006008"/>
    </source>
</evidence>
<dbReference type="GO" id="GO:0008180">
    <property type="term" value="C:COP9 signalosome"/>
    <property type="evidence" value="ECO:0007669"/>
    <property type="project" value="UniProtKB-KW"/>
</dbReference>
<dbReference type="GO" id="GO:0005737">
    <property type="term" value="C:cytoplasm"/>
    <property type="evidence" value="ECO:0007669"/>
    <property type="project" value="UniProtKB-SubCell"/>
</dbReference>
<dbReference type="AlphaFoldDB" id="A0AAN7WEP4"/>
<evidence type="ECO:0000256" key="9">
    <source>
        <dbReference type="ARBA" id="ARBA00022790"/>
    </source>
</evidence>
<dbReference type="PROSITE" id="PS50249">
    <property type="entry name" value="MPN"/>
    <property type="match status" value="1"/>
</dbReference>
<evidence type="ECO:0000256" key="5">
    <source>
        <dbReference type="ARBA" id="ARBA00014880"/>
    </source>
</evidence>
<keyword evidence="13" id="KW-0539">Nucleus</keyword>
<name>A0AAN7WEP4_9SACH</name>
<evidence type="ECO:0000313" key="15">
    <source>
        <dbReference type="EMBL" id="KAK5774128.1"/>
    </source>
</evidence>
<dbReference type="FunFam" id="3.40.140.10:FF:000203">
    <property type="entry name" value="COP9 signalosome complex subunit 5"/>
    <property type="match status" value="1"/>
</dbReference>
<keyword evidence="12" id="KW-0482">Metalloprotease</keyword>
<dbReference type="InterPro" id="IPR050242">
    <property type="entry name" value="JAMM_MPN+_peptidase_M67A"/>
</dbReference>
<evidence type="ECO:0000256" key="1">
    <source>
        <dbReference type="ARBA" id="ARBA00004123"/>
    </source>
</evidence>
<comment type="similarity">
    <text evidence="3">Belongs to the peptidase M67A family. CSN5 subfamily.</text>
</comment>
<evidence type="ECO:0000256" key="6">
    <source>
        <dbReference type="ARBA" id="ARBA00022490"/>
    </source>
</evidence>
<dbReference type="Proteomes" id="UP001306508">
    <property type="component" value="Unassembled WGS sequence"/>
</dbReference>
<gene>
    <name evidence="15" type="ORF">RI543_004662</name>
</gene>
<keyword evidence="10" id="KW-0378">Hydrolase</keyword>
<evidence type="ECO:0000259" key="14">
    <source>
        <dbReference type="PROSITE" id="PS50249"/>
    </source>
</evidence>
<evidence type="ECO:0000256" key="8">
    <source>
        <dbReference type="ARBA" id="ARBA00022723"/>
    </source>
</evidence>
<dbReference type="GO" id="GO:0046872">
    <property type="term" value="F:metal ion binding"/>
    <property type="evidence" value="ECO:0007669"/>
    <property type="project" value="UniProtKB-KW"/>
</dbReference>
<dbReference type="EMBL" id="JAWIZZ010000056">
    <property type="protein sequence ID" value="KAK5774128.1"/>
    <property type="molecule type" value="Genomic_DNA"/>
</dbReference>
<dbReference type="SUPFAM" id="SSF102712">
    <property type="entry name" value="JAB1/MPN domain"/>
    <property type="match status" value="1"/>
</dbReference>
<comment type="caution">
    <text evidence="15">The sequence shown here is derived from an EMBL/GenBank/DDBJ whole genome shotgun (WGS) entry which is preliminary data.</text>
</comment>
<evidence type="ECO:0000256" key="2">
    <source>
        <dbReference type="ARBA" id="ARBA00004496"/>
    </source>
</evidence>
<keyword evidence="6" id="KW-0963">Cytoplasm</keyword>
<evidence type="ECO:0000256" key="7">
    <source>
        <dbReference type="ARBA" id="ARBA00022670"/>
    </source>
</evidence>
<dbReference type="Pfam" id="PF01398">
    <property type="entry name" value="JAB"/>
    <property type="match status" value="1"/>
</dbReference>
<evidence type="ECO:0000256" key="4">
    <source>
        <dbReference type="ARBA" id="ARBA00011098"/>
    </source>
</evidence>
<dbReference type="GO" id="GO:0008237">
    <property type="term" value="F:metallopeptidase activity"/>
    <property type="evidence" value="ECO:0007669"/>
    <property type="project" value="UniProtKB-KW"/>
</dbReference>
<comment type="subcellular location">
    <subcellularLocation>
        <location evidence="2">Cytoplasm</location>
    </subcellularLocation>
    <subcellularLocation>
        <location evidence="1">Nucleus</location>
    </subcellularLocation>
</comment>
<evidence type="ECO:0000256" key="11">
    <source>
        <dbReference type="ARBA" id="ARBA00022833"/>
    </source>
</evidence>
<sequence>MDILKLSDIVISDLNKLIQKDYILEQCIKKNHDSIKLHIGSKALSSVTSLSSLNLLQQCEHNAEKDWNEFPITDYLNSRDSVTQISMYGTTQEDILRLGQNSVKDSRLMYTYQDSLQTKHLGNYENSGLCAYSMNPYYYSNVLISRLASQQILNHAIKGDRLEIMGILLGFVSKNNFIVTRTFELPVLGTETRVNAQSESYEYMVQYIDKIIEQDEIYGNEKVVGWYHSHPGYDCWLSSIDMRTQDLNQSFQDPYLAIVVDPLKSIQDKKIFIGAFRTVKLDKNLSSQPDVEELSFYRLGISMFDSELNKCINEVKLTFKFDIDRYNSRRDKICRLAQTLLENMKHIKNMNSLRSNTVYVKKEDCPVTTQNINDKYVLQCQQYQDNRESISINSEKSPNYNDIINMITFDASPYESMVSINSMLNNRDVEFMHNETDIEMESVNSSIYFGTENMLIDNEQSQKTSFSSITHQTLHQLQPQQDSKLQTPSVDKTNIIKDTINNSNNDDDHNNTDIIKNDHINPTSIAIEREHEYLSYVATKRLIIRLKLQAYRDLRFYRDVFTL</sequence>
<dbReference type="GO" id="GO:0006508">
    <property type="term" value="P:proteolysis"/>
    <property type="evidence" value="ECO:0007669"/>
    <property type="project" value="UniProtKB-KW"/>
</dbReference>
<evidence type="ECO:0000313" key="16">
    <source>
        <dbReference type="Proteomes" id="UP001306508"/>
    </source>
</evidence>
<evidence type="ECO:0000256" key="12">
    <source>
        <dbReference type="ARBA" id="ARBA00023049"/>
    </source>
</evidence>
<dbReference type="Gene3D" id="3.40.140.10">
    <property type="entry name" value="Cytidine Deaminase, domain 2"/>
    <property type="match status" value="1"/>
</dbReference>
<evidence type="ECO:0000256" key="10">
    <source>
        <dbReference type="ARBA" id="ARBA00022801"/>
    </source>
</evidence>
<keyword evidence="8" id="KW-0479">Metal-binding</keyword>
<proteinExistence type="inferred from homology"/>